<sequence>MWKLKRDIEEHENLLMLGAGYIYLQLQSKKINNKIKRRFWVRPTLQKRNLFGADELLKNLQDDDIGLNGELRSSFKNFLRMSTEDFENLICLIGPAIHKQNTNWRTAISVTERLALTLRFLATGDSYHSMMYQFKISTQSISLIVPEVCEAIVKALSEYIKVGTYINKLLK</sequence>
<keyword evidence="3" id="KW-1185">Reference proteome</keyword>
<proteinExistence type="predicted"/>
<dbReference type="Pfam" id="PF26138">
    <property type="entry name" value="DUF8040"/>
    <property type="match status" value="1"/>
</dbReference>
<feature type="domain" description="DUF8040" evidence="1">
    <location>
        <begin position="73"/>
        <end position="154"/>
    </location>
</feature>
<dbReference type="InterPro" id="IPR058353">
    <property type="entry name" value="DUF8040"/>
</dbReference>
<reference evidence="2 3" key="1">
    <citation type="submission" date="2023-01" db="EMBL/GenBank/DDBJ databases">
        <authorList>
            <person name="Whitehead M."/>
        </authorList>
    </citation>
    <scope>NUCLEOTIDE SEQUENCE [LARGE SCALE GENOMIC DNA]</scope>
</reference>
<dbReference type="AlphaFoldDB" id="A0AAV0VHN1"/>
<organism evidence="2 3">
    <name type="scientific">Macrosiphum euphorbiae</name>
    <name type="common">potato aphid</name>
    <dbReference type="NCBI Taxonomy" id="13131"/>
    <lineage>
        <taxon>Eukaryota</taxon>
        <taxon>Metazoa</taxon>
        <taxon>Ecdysozoa</taxon>
        <taxon>Arthropoda</taxon>
        <taxon>Hexapoda</taxon>
        <taxon>Insecta</taxon>
        <taxon>Pterygota</taxon>
        <taxon>Neoptera</taxon>
        <taxon>Paraneoptera</taxon>
        <taxon>Hemiptera</taxon>
        <taxon>Sternorrhyncha</taxon>
        <taxon>Aphidomorpha</taxon>
        <taxon>Aphidoidea</taxon>
        <taxon>Aphididae</taxon>
        <taxon>Macrosiphini</taxon>
        <taxon>Macrosiphum</taxon>
    </lineage>
</organism>
<evidence type="ECO:0000313" key="3">
    <source>
        <dbReference type="Proteomes" id="UP001160148"/>
    </source>
</evidence>
<name>A0AAV0VHN1_9HEMI</name>
<dbReference type="Proteomes" id="UP001160148">
    <property type="component" value="Unassembled WGS sequence"/>
</dbReference>
<accession>A0AAV0VHN1</accession>
<evidence type="ECO:0000313" key="2">
    <source>
        <dbReference type="EMBL" id="CAI6343653.1"/>
    </source>
</evidence>
<dbReference type="EMBL" id="CARXXK010000001">
    <property type="protein sequence ID" value="CAI6343653.1"/>
    <property type="molecule type" value="Genomic_DNA"/>
</dbReference>
<evidence type="ECO:0000259" key="1">
    <source>
        <dbReference type="Pfam" id="PF26138"/>
    </source>
</evidence>
<gene>
    <name evidence="2" type="ORF">MEUPH1_LOCUS887</name>
</gene>
<comment type="caution">
    <text evidence="2">The sequence shown here is derived from an EMBL/GenBank/DDBJ whole genome shotgun (WGS) entry which is preliminary data.</text>
</comment>
<protein>
    <recommendedName>
        <fullName evidence="1">DUF8040 domain-containing protein</fullName>
    </recommendedName>
</protein>